<dbReference type="InterPro" id="IPR013783">
    <property type="entry name" value="Ig-like_fold"/>
</dbReference>
<feature type="non-terminal residue" evidence="2">
    <location>
        <position position="1"/>
    </location>
</feature>
<gene>
    <name evidence="2" type="ORF">DFR66_1321</name>
</gene>
<keyword evidence="1" id="KW-0732">Signal</keyword>
<keyword evidence="3" id="KW-1185">Reference proteome</keyword>
<evidence type="ECO:0000313" key="3">
    <source>
        <dbReference type="Proteomes" id="UP000254518"/>
    </source>
</evidence>
<dbReference type="Gene3D" id="2.60.40.1220">
    <property type="match status" value="2"/>
</dbReference>
<dbReference type="InterPro" id="IPR014755">
    <property type="entry name" value="Cu-Rt/internalin_Ig-like"/>
</dbReference>
<evidence type="ECO:0000313" key="2">
    <source>
        <dbReference type="EMBL" id="RDI49438.1"/>
    </source>
</evidence>
<comment type="caution">
    <text evidence="2">The sequence shown here is derived from an EMBL/GenBank/DDBJ whole genome shotgun (WGS) entry which is preliminary data.</text>
</comment>
<dbReference type="Proteomes" id="UP000254518">
    <property type="component" value="Unassembled WGS sequence"/>
</dbReference>
<dbReference type="Gene3D" id="2.60.40.10">
    <property type="entry name" value="Immunoglobulins"/>
    <property type="match status" value="2"/>
</dbReference>
<evidence type="ECO:0000256" key="1">
    <source>
        <dbReference type="ARBA" id="ARBA00022729"/>
    </source>
</evidence>
<accession>A0ABX9HTQ5</accession>
<sequence>TAQAAFPIAADLCDTDVSNITKVSGAFVPSLGCANAGTYTNTWTVKDDCGNTSAVFTQVITVEDTTAPTWSTLATALDTTVECSNAEALATAQAAFPIAADLCDTDVSNITKVSGAFVPSLGCANAGTYTNTWTVKDDCGNTSAVFTQVITVEDTTAPTWSTLATALDTTVECSDDQALATAQAAFPIAADLCDTDVSNITKVSGAFVPSLGCANAGTYTNTWTVKDDCGNTSAVFTQVITVEDTTAPTGTAPADITGLHSILEVPTGDVSVIIDEADNCNGTVDITIVDTNNGASGCMGDPYIIVRTYILSDCAGNKTSLIQKITVENNVSVSGIPTNVTCQGEKDGSITITNSIGSTVVITNNANEVVGSNGLPAGTYTLTATSIVGNDGQTCTAISTVTITEPDYRVKLSGVVSNRDTNLPLANVPVTLIPQGSTPGDILIRVTNLEGYYAFIGVTPGDYLLQVQDANLNNNQQLYTIDSNSFFTTIEECKYQIHNFEYEKSDLPVIGDFVWYDVNNNGIQDEWFDANNDGIVTKNIPDSNGAIDYSLWEWIDFNGDNSYKGKENIGELNAAGLGNSKSSNILITGPNSYSKNVMLGIQGYYIDRPKIENPWGEYKVQLVMDSYLDIVSEAMGANGLVKELPINNNKLITSKTNISGGFTVCGPTTPNPKIIQITPDNRVNLDVDFGISCRLFANVDAKDDIFSAVQCTFNGKIGNVIDNDLLNELKINSNEVVFKIINGSNPKITFDELGNISIQAGIKAGKYSFEYQICEKINPTNCDNAFVTVNIIDTTNPVWTTTVMPQNITVQCDVPQPETMTATDSCGEVILKYNETRVDGNCLSNYILTRVWTATDESGNMISHTQKITVNDTTAPTTTTVFTPLVNVNCDVIPAKPELVFVDNCSTVSPAIFTENIINKTENSYSIVRKWTVSDACGNTADFTQIINVTIPNSVTTINSSICNDGETTTANLDDLLPAGTPTSGTWVDVNNSGALQGNILDALGLPVGNYIFEYKVNDSTCPRTITIIMTVNTGCGGIVLACGTVIVHNAFSPNGDGINEKFIIDNIDDTVCYPENTVEIYNRWGVLVFETKGYNNTSNSFDGISGGRSTVKESSGLPAGVYFYILNYTSFDNDGNIITNKKDGYLYLTK</sequence>
<dbReference type="EMBL" id="QQBA01000032">
    <property type="protein sequence ID" value="RDI49438.1"/>
    <property type="molecule type" value="Genomic_DNA"/>
</dbReference>
<protein>
    <submittedName>
        <fullName evidence="2">Gliding motility-associated-like protein</fullName>
    </submittedName>
</protein>
<name>A0ABX9HTQ5_9FLAO</name>
<proteinExistence type="predicted"/>
<reference evidence="2 3" key="1">
    <citation type="submission" date="2018-07" db="EMBL/GenBank/DDBJ databases">
        <title>Genomic Encyclopedia of Type Strains, Phase IV (KMG-IV): sequencing the most valuable type-strain genomes for metagenomic binning, comparative biology and taxonomic classification.</title>
        <authorList>
            <person name="Goeker M."/>
        </authorList>
    </citation>
    <scope>NUCLEOTIDE SEQUENCE [LARGE SCALE GENOMIC DNA]</scope>
    <source>
        <strain evidence="2 3">DSM 19728</strain>
    </source>
</reference>
<dbReference type="SUPFAM" id="SSF49478">
    <property type="entry name" value="Cna protein B-type domain"/>
    <property type="match status" value="1"/>
</dbReference>
<dbReference type="Pfam" id="PF13585">
    <property type="entry name" value="CHU_C"/>
    <property type="match status" value="1"/>
</dbReference>
<dbReference type="RefSeq" id="WP_208630921.1">
    <property type="nucleotide sequence ID" value="NZ_QQBA01000032.1"/>
</dbReference>
<organism evidence="2 3">
    <name type="scientific">Flavobacterium glaciei</name>
    <dbReference type="NCBI Taxonomy" id="386300"/>
    <lineage>
        <taxon>Bacteria</taxon>
        <taxon>Pseudomonadati</taxon>
        <taxon>Bacteroidota</taxon>
        <taxon>Flavobacteriia</taxon>
        <taxon>Flavobacteriales</taxon>
        <taxon>Flavobacteriaceae</taxon>
        <taxon>Flavobacterium</taxon>
    </lineage>
</organism>